<evidence type="ECO:0000259" key="4">
    <source>
        <dbReference type="SMART" id="SM00796"/>
    </source>
</evidence>
<dbReference type="SUPFAM" id="SSF50891">
    <property type="entry name" value="Cyclophilin-like"/>
    <property type="match status" value="1"/>
</dbReference>
<accession>A0A2T5JGS8</accession>
<dbReference type="Pfam" id="PF02682">
    <property type="entry name" value="CT_C_D"/>
    <property type="match status" value="1"/>
</dbReference>
<dbReference type="SMART" id="SM00796">
    <property type="entry name" value="AHS1"/>
    <property type="match status" value="1"/>
</dbReference>
<keyword evidence="3" id="KW-0067">ATP-binding</keyword>
<evidence type="ECO:0000256" key="3">
    <source>
        <dbReference type="ARBA" id="ARBA00022840"/>
    </source>
</evidence>
<dbReference type="NCBIfam" id="TIGR00370">
    <property type="entry name" value="5-oxoprolinase subunit PxpB"/>
    <property type="match status" value="1"/>
</dbReference>
<dbReference type="RefSeq" id="WP_107826992.1">
    <property type="nucleotide sequence ID" value="NZ_CP160205.1"/>
</dbReference>
<dbReference type="GO" id="GO:0005524">
    <property type="term" value="F:ATP binding"/>
    <property type="evidence" value="ECO:0007669"/>
    <property type="project" value="UniProtKB-KW"/>
</dbReference>
<dbReference type="EMBL" id="QAOQ01000001">
    <property type="protein sequence ID" value="PTR01618.1"/>
    <property type="molecule type" value="Genomic_DNA"/>
</dbReference>
<dbReference type="AlphaFoldDB" id="A0A2T5JGS8"/>
<comment type="caution">
    <text evidence="5">The sequence shown here is derived from an EMBL/GenBank/DDBJ whole genome shotgun (WGS) entry which is preliminary data.</text>
</comment>
<keyword evidence="1" id="KW-0547">Nucleotide-binding</keyword>
<keyword evidence="2" id="KW-0378">Hydrolase</keyword>
<protein>
    <submittedName>
        <fullName evidence="5">Inhibitor of KinA</fullName>
    </submittedName>
</protein>
<evidence type="ECO:0000313" key="5">
    <source>
        <dbReference type="EMBL" id="PTR01618.1"/>
    </source>
</evidence>
<gene>
    <name evidence="5" type="ORF">C8P68_101855</name>
</gene>
<dbReference type="OrthoDB" id="9778567at2"/>
<dbReference type="PANTHER" id="PTHR34698:SF2">
    <property type="entry name" value="5-OXOPROLINASE SUBUNIT B"/>
    <property type="match status" value="1"/>
</dbReference>
<dbReference type="InterPro" id="IPR003833">
    <property type="entry name" value="CT_C_D"/>
</dbReference>
<organism evidence="5 6">
    <name type="scientific">Mucilaginibacter yixingensis</name>
    <dbReference type="NCBI Taxonomy" id="1295612"/>
    <lineage>
        <taxon>Bacteria</taxon>
        <taxon>Pseudomonadati</taxon>
        <taxon>Bacteroidota</taxon>
        <taxon>Sphingobacteriia</taxon>
        <taxon>Sphingobacteriales</taxon>
        <taxon>Sphingobacteriaceae</taxon>
        <taxon>Mucilaginibacter</taxon>
    </lineage>
</organism>
<dbReference type="InterPro" id="IPR029000">
    <property type="entry name" value="Cyclophilin-like_dom_sf"/>
</dbReference>
<dbReference type="SUPFAM" id="SSF160467">
    <property type="entry name" value="PH0987 N-terminal domain-like"/>
    <property type="match status" value="1"/>
</dbReference>
<dbReference type="Gene3D" id="2.40.100.10">
    <property type="entry name" value="Cyclophilin-like"/>
    <property type="match status" value="1"/>
</dbReference>
<feature type="domain" description="Carboxyltransferase" evidence="4">
    <location>
        <begin position="6"/>
        <end position="215"/>
    </location>
</feature>
<dbReference type="Proteomes" id="UP000244168">
    <property type="component" value="Unassembled WGS sequence"/>
</dbReference>
<name>A0A2T5JGS8_9SPHI</name>
<sequence>MQARPLNIYPLSEQSVVLSFGDEVSEDILKQISAYHRTLQQNPFAGYTDAVAAYTTLTVFYDALQVLLSDLPGADAFEKVSNYLMALAVKPAVAVKPANIITIPVFYGDDFGPDLEALATFHQLSVEEVISIHTRPEYIVYMIGFVPGFAYLGGLDGRLETPRLATPRPVIPAGSVGIAGKQTGVYPLETPGGWQLIGRTPLKMFGAGRAQPSLLQAGDKVKFAPISKDDFNQLSKAD</sequence>
<keyword evidence="6" id="KW-1185">Reference proteome</keyword>
<dbReference type="Gene3D" id="3.30.1360.40">
    <property type="match status" value="1"/>
</dbReference>
<proteinExistence type="predicted"/>
<evidence type="ECO:0000256" key="2">
    <source>
        <dbReference type="ARBA" id="ARBA00022801"/>
    </source>
</evidence>
<dbReference type="GO" id="GO:0016787">
    <property type="term" value="F:hydrolase activity"/>
    <property type="evidence" value="ECO:0007669"/>
    <property type="project" value="UniProtKB-KW"/>
</dbReference>
<dbReference type="InterPro" id="IPR010016">
    <property type="entry name" value="PxpB"/>
</dbReference>
<evidence type="ECO:0000313" key="6">
    <source>
        <dbReference type="Proteomes" id="UP000244168"/>
    </source>
</evidence>
<dbReference type="PANTHER" id="PTHR34698">
    <property type="entry name" value="5-OXOPROLINASE SUBUNIT B"/>
    <property type="match status" value="1"/>
</dbReference>
<evidence type="ECO:0000256" key="1">
    <source>
        <dbReference type="ARBA" id="ARBA00022741"/>
    </source>
</evidence>
<reference evidence="5 6" key="1">
    <citation type="submission" date="2018-04" db="EMBL/GenBank/DDBJ databases">
        <title>Genomic Encyclopedia of Archaeal and Bacterial Type Strains, Phase II (KMG-II): from individual species to whole genera.</title>
        <authorList>
            <person name="Goeker M."/>
        </authorList>
    </citation>
    <scope>NUCLEOTIDE SEQUENCE [LARGE SCALE GENOMIC DNA]</scope>
    <source>
        <strain evidence="5 6">DSM 26809</strain>
    </source>
</reference>